<name>A0AAD8VR67_LOLMU</name>
<dbReference type="Proteomes" id="UP001231189">
    <property type="component" value="Unassembled WGS sequence"/>
</dbReference>
<feature type="compositionally biased region" description="Polar residues" evidence="2">
    <location>
        <begin position="210"/>
        <end position="219"/>
    </location>
</feature>
<keyword evidence="1" id="KW-0863">Zinc-finger</keyword>
<gene>
    <name evidence="4" type="ORF">QYE76_019350</name>
</gene>
<dbReference type="AlphaFoldDB" id="A0AAD8VR67"/>
<feature type="compositionally biased region" description="Low complexity" evidence="2">
    <location>
        <begin position="191"/>
        <end position="209"/>
    </location>
</feature>
<evidence type="ECO:0000259" key="3">
    <source>
        <dbReference type="PROSITE" id="PS50158"/>
    </source>
</evidence>
<dbReference type="SMART" id="SM00343">
    <property type="entry name" value="ZnF_C2HC"/>
    <property type="match status" value="1"/>
</dbReference>
<accession>A0AAD8VR67</accession>
<keyword evidence="1" id="KW-0862">Zinc</keyword>
<feature type="region of interest" description="Disordered" evidence="2">
    <location>
        <begin position="142"/>
        <end position="222"/>
    </location>
</feature>
<evidence type="ECO:0000256" key="2">
    <source>
        <dbReference type="SAM" id="MobiDB-lite"/>
    </source>
</evidence>
<dbReference type="EMBL" id="JAUUTY010000006">
    <property type="protein sequence ID" value="KAK1613833.1"/>
    <property type="molecule type" value="Genomic_DNA"/>
</dbReference>
<dbReference type="GO" id="GO:0008270">
    <property type="term" value="F:zinc ion binding"/>
    <property type="evidence" value="ECO:0007669"/>
    <property type="project" value="UniProtKB-KW"/>
</dbReference>
<feature type="region of interest" description="Disordered" evidence="2">
    <location>
        <begin position="37"/>
        <end position="66"/>
    </location>
</feature>
<feature type="compositionally biased region" description="Polar residues" evidence="2">
    <location>
        <begin position="150"/>
        <end position="161"/>
    </location>
</feature>
<keyword evidence="1" id="KW-0479">Metal-binding</keyword>
<organism evidence="4 5">
    <name type="scientific">Lolium multiflorum</name>
    <name type="common">Italian ryegrass</name>
    <name type="synonym">Lolium perenne subsp. multiflorum</name>
    <dbReference type="NCBI Taxonomy" id="4521"/>
    <lineage>
        <taxon>Eukaryota</taxon>
        <taxon>Viridiplantae</taxon>
        <taxon>Streptophyta</taxon>
        <taxon>Embryophyta</taxon>
        <taxon>Tracheophyta</taxon>
        <taxon>Spermatophyta</taxon>
        <taxon>Magnoliopsida</taxon>
        <taxon>Liliopsida</taxon>
        <taxon>Poales</taxon>
        <taxon>Poaceae</taxon>
        <taxon>BOP clade</taxon>
        <taxon>Pooideae</taxon>
        <taxon>Poodae</taxon>
        <taxon>Poeae</taxon>
        <taxon>Poeae Chloroplast Group 2 (Poeae type)</taxon>
        <taxon>Loliodinae</taxon>
        <taxon>Loliinae</taxon>
        <taxon>Lolium</taxon>
    </lineage>
</organism>
<proteinExistence type="predicted"/>
<dbReference type="InterPro" id="IPR001878">
    <property type="entry name" value="Znf_CCHC"/>
</dbReference>
<comment type="caution">
    <text evidence="4">The sequence shown here is derived from an EMBL/GenBank/DDBJ whole genome shotgun (WGS) entry which is preliminary data.</text>
</comment>
<feature type="domain" description="CCHC-type" evidence="3">
    <location>
        <begin position="231"/>
        <end position="246"/>
    </location>
</feature>
<evidence type="ECO:0000313" key="4">
    <source>
        <dbReference type="EMBL" id="KAK1613833.1"/>
    </source>
</evidence>
<dbReference type="Pfam" id="PF00098">
    <property type="entry name" value="zf-CCHC"/>
    <property type="match status" value="1"/>
</dbReference>
<evidence type="ECO:0000256" key="1">
    <source>
        <dbReference type="PROSITE-ProRule" id="PRU00047"/>
    </source>
</evidence>
<protein>
    <recommendedName>
        <fullName evidence="3">CCHC-type domain-containing protein</fullName>
    </recommendedName>
</protein>
<dbReference type="PROSITE" id="PS50158">
    <property type="entry name" value="ZF_CCHC"/>
    <property type="match status" value="1"/>
</dbReference>
<dbReference type="Gene3D" id="4.10.60.10">
    <property type="entry name" value="Zinc finger, CCHC-type"/>
    <property type="match status" value="1"/>
</dbReference>
<dbReference type="SUPFAM" id="SSF57756">
    <property type="entry name" value="Retrovirus zinc finger-like domains"/>
    <property type="match status" value="1"/>
</dbReference>
<feature type="compositionally biased region" description="Basic and acidic residues" evidence="2">
    <location>
        <begin position="175"/>
        <end position="190"/>
    </location>
</feature>
<dbReference type="GO" id="GO:0003676">
    <property type="term" value="F:nucleic acid binding"/>
    <property type="evidence" value="ECO:0007669"/>
    <property type="project" value="InterPro"/>
</dbReference>
<evidence type="ECO:0000313" key="5">
    <source>
        <dbReference type="Proteomes" id="UP001231189"/>
    </source>
</evidence>
<keyword evidence="5" id="KW-1185">Reference proteome</keyword>
<reference evidence="4" key="1">
    <citation type="submission" date="2023-07" db="EMBL/GenBank/DDBJ databases">
        <title>A chromosome-level genome assembly of Lolium multiflorum.</title>
        <authorList>
            <person name="Chen Y."/>
            <person name="Copetti D."/>
            <person name="Kolliker R."/>
            <person name="Studer B."/>
        </authorList>
    </citation>
    <scope>NUCLEOTIDE SEQUENCE</scope>
    <source>
        <strain evidence="4">02402/16</strain>
        <tissue evidence="4">Leaf</tissue>
    </source>
</reference>
<sequence>MTQEAMMQMLQQMLADREVERAERQANLAALQQLAQGNQGHGNHDHPGSKLKNFQNTNPPVFSKTEEPLDADDWLQTMENNLEVAGVEDNEKVLFATHYLAGPARAWWTNVLINIPFADLEALVDSAIQMEGRYTKPMRTKRRMTRVGPATTTSIAPTQVEVSPKKQQAPRIHVRVIEPEWRKPRSEDNNYHNNNSNRAPPRAPNNSSNTAPRTGSNAVPITPKDKSTYNCYECGVAGHFSYECPKKLAKSQHLTSQQRRVTTNKKFAPNNPNNRNGRLYHMNAKKLRTRCAGYVLC</sequence>
<dbReference type="InterPro" id="IPR036875">
    <property type="entry name" value="Znf_CCHC_sf"/>
</dbReference>